<sequence>MLIGAFEFRTTHAALLIGSTDLLPEVELDHGQTANSDGRHVMVRSSGQFGSTNVSLWHRAMPWIGDVVFDGLLDLPDCQVFVGDVEGQDRFVKKLGGAAAFRFVVMVDDAAQPSKIHVGINVGRVQAPATTVHGYPLPPILGEPDLHPLNALGVMLGEYDSPMARLAGAVKHIMLLRDELAGPSLQFVVEQLAHWLRRLTFHTRLDQVEILGAAFLDQLSTVEEVTDEQALSIATEMLRRLYGGSIPSES</sequence>
<dbReference type="RefSeq" id="WP_380127446.1">
    <property type="nucleotide sequence ID" value="NZ_JBHSIU010000109.1"/>
</dbReference>
<comment type="caution">
    <text evidence="1">The sequence shown here is derived from an EMBL/GenBank/DDBJ whole genome shotgun (WGS) entry which is preliminary data.</text>
</comment>
<organism evidence="1 2">
    <name type="scientific">Dactylosporangium cerinum</name>
    <dbReference type="NCBI Taxonomy" id="1434730"/>
    <lineage>
        <taxon>Bacteria</taxon>
        <taxon>Bacillati</taxon>
        <taxon>Actinomycetota</taxon>
        <taxon>Actinomycetes</taxon>
        <taxon>Micromonosporales</taxon>
        <taxon>Micromonosporaceae</taxon>
        <taxon>Dactylosporangium</taxon>
    </lineage>
</organism>
<dbReference type="Proteomes" id="UP001595912">
    <property type="component" value="Unassembled WGS sequence"/>
</dbReference>
<evidence type="ECO:0000313" key="1">
    <source>
        <dbReference type="EMBL" id="MFC5006777.1"/>
    </source>
</evidence>
<gene>
    <name evidence="1" type="ORF">ACFPIJ_54330</name>
</gene>
<protein>
    <submittedName>
        <fullName evidence="1">Uncharacterized protein</fullName>
    </submittedName>
</protein>
<name>A0ABV9WDG6_9ACTN</name>
<dbReference type="EMBL" id="JBHSIU010000109">
    <property type="protein sequence ID" value="MFC5006777.1"/>
    <property type="molecule type" value="Genomic_DNA"/>
</dbReference>
<reference evidence="2" key="1">
    <citation type="journal article" date="2019" name="Int. J. Syst. Evol. Microbiol.">
        <title>The Global Catalogue of Microorganisms (GCM) 10K type strain sequencing project: providing services to taxonomists for standard genome sequencing and annotation.</title>
        <authorList>
            <consortium name="The Broad Institute Genomics Platform"/>
            <consortium name="The Broad Institute Genome Sequencing Center for Infectious Disease"/>
            <person name="Wu L."/>
            <person name="Ma J."/>
        </authorList>
    </citation>
    <scope>NUCLEOTIDE SEQUENCE [LARGE SCALE GENOMIC DNA]</scope>
    <source>
        <strain evidence="2">CGMCC 4.7152</strain>
    </source>
</reference>
<evidence type="ECO:0000313" key="2">
    <source>
        <dbReference type="Proteomes" id="UP001595912"/>
    </source>
</evidence>
<proteinExistence type="predicted"/>
<accession>A0ABV9WDG6</accession>
<keyword evidence="2" id="KW-1185">Reference proteome</keyword>